<dbReference type="GO" id="GO:0009982">
    <property type="term" value="F:pseudouridine synthase activity"/>
    <property type="evidence" value="ECO:0007669"/>
    <property type="project" value="InterPro"/>
</dbReference>
<name>A0A3B0R1Q5_9ZZZZ</name>
<dbReference type="InterPro" id="IPR020103">
    <property type="entry name" value="PsdUridine_synth_cat_dom_sf"/>
</dbReference>
<dbReference type="InterPro" id="IPR020094">
    <property type="entry name" value="TruA/RsuA/RluB/E/F_N"/>
</dbReference>
<sequence>DQSFKTLAAGRTDAMVSAEEAAFELFLDDRPLVDLEEFLALFNHNLPQDIRALSINEVDENFNIIKHSKVKEYLYLFAQGSKFHPFCAPIMTTILEELDIEVMKEGAALFQGKHNFKTYCYKPTNNGMYNREIINCELVENTEITASFFPENTYLFRVKGKGFGRNQIRLMMGALIKLGRSEITLDYIRQSLKPDSTEVMDYIAPASGLILNKIEFD</sequence>
<dbReference type="PANTHER" id="PTHR11142">
    <property type="entry name" value="PSEUDOURIDYLATE SYNTHASE"/>
    <property type="match status" value="1"/>
</dbReference>
<accession>A0A3B0R1Q5</accession>
<dbReference type="Pfam" id="PF01416">
    <property type="entry name" value="PseudoU_synth_1"/>
    <property type="match status" value="1"/>
</dbReference>
<gene>
    <name evidence="5" type="ORF">MNBD_BACTEROID02-1920</name>
</gene>
<protein>
    <submittedName>
        <fullName evidence="5">Similar to tRNA pseudouridine synthase A, group TruA2</fullName>
    </submittedName>
</protein>
<organism evidence="5">
    <name type="scientific">hydrothermal vent metagenome</name>
    <dbReference type="NCBI Taxonomy" id="652676"/>
    <lineage>
        <taxon>unclassified sequences</taxon>
        <taxon>metagenomes</taxon>
        <taxon>ecological metagenomes</taxon>
    </lineage>
</organism>
<evidence type="ECO:0000256" key="1">
    <source>
        <dbReference type="ARBA" id="ARBA00009375"/>
    </source>
</evidence>
<comment type="similarity">
    <text evidence="1">Belongs to the tRNA pseudouridine synthase TruA family.</text>
</comment>
<keyword evidence="3" id="KW-0413">Isomerase</keyword>
<dbReference type="AlphaFoldDB" id="A0A3B0R1Q5"/>
<dbReference type="GO" id="GO:0003723">
    <property type="term" value="F:RNA binding"/>
    <property type="evidence" value="ECO:0007669"/>
    <property type="project" value="InterPro"/>
</dbReference>
<dbReference type="PANTHER" id="PTHR11142:SF0">
    <property type="entry name" value="TRNA PSEUDOURIDINE SYNTHASE-LIKE 1"/>
    <property type="match status" value="1"/>
</dbReference>
<reference evidence="5" key="1">
    <citation type="submission" date="2018-06" db="EMBL/GenBank/DDBJ databases">
        <authorList>
            <person name="Zhirakovskaya E."/>
        </authorList>
    </citation>
    <scope>NUCLEOTIDE SEQUENCE</scope>
</reference>
<dbReference type="Gene3D" id="3.30.70.660">
    <property type="entry name" value="Pseudouridine synthase I, catalytic domain, C-terminal subdomain"/>
    <property type="match status" value="1"/>
</dbReference>
<feature type="non-terminal residue" evidence="5">
    <location>
        <position position="1"/>
    </location>
</feature>
<dbReference type="InterPro" id="IPR020097">
    <property type="entry name" value="PsdUridine_synth_TruA_a/b_dom"/>
</dbReference>
<evidence type="ECO:0000256" key="3">
    <source>
        <dbReference type="ARBA" id="ARBA00023235"/>
    </source>
</evidence>
<dbReference type="GO" id="GO:0031119">
    <property type="term" value="P:tRNA pseudouridine synthesis"/>
    <property type="evidence" value="ECO:0007669"/>
    <property type="project" value="TreeGrafter"/>
</dbReference>
<dbReference type="InterPro" id="IPR001406">
    <property type="entry name" value="PsdUridine_synth_TruA"/>
</dbReference>
<dbReference type="Gene3D" id="3.30.70.580">
    <property type="entry name" value="Pseudouridine synthase I, catalytic domain, N-terminal subdomain"/>
    <property type="match status" value="1"/>
</dbReference>
<evidence type="ECO:0000313" key="5">
    <source>
        <dbReference type="EMBL" id="VAV86171.1"/>
    </source>
</evidence>
<dbReference type="SUPFAM" id="SSF55120">
    <property type="entry name" value="Pseudouridine synthase"/>
    <property type="match status" value="1"/>
</dbReference>
<feature type="domain" description="Pseudouridine synthase I TruA alpha/beta" evidence="4">
    <location>
        <begin position="107"/>
        <end position="217"/>
    </location>
</feature>
<dbReference type="InterPro" id="IPR020095">
    <property type="entry name" value="PsdUridine_synth_TruA_C"/>
</dbReference>
<keyword evidence="2" id="KW-0819">tRNA processing</keyword>
<evidence type="ECO:0000259" key="4">
    <source>
        <dbReference type="Pfam" id="PF01416"/>
    </source>
</evidence>
<dbReference type="EMBL" id="UOEB01000303">
    <property type="protein sequence ID" value="VAV86171.1"/>
    <property type="molecule type" value="Genomic_DNA"/>
</dbReference>
<evidence type="ECO:0000256" key="2">
    <source>
        <dbReference type="ARBA" id="ARBA00022694"/>
    </source>
</evidence>
<proteinExistence type="inferred from homology"/>